<organism evidence="2 3">
    <name type="scientific">Atopomonas hussainii</name>
    <dbReference type="NCBI Taxonomy" id="1429083"/>
    <lineage>
        <taxon>Bacteria</taxon>
        <taxon>Pseudomonadati</taxon>
        <taxon>Pseudomonadota</taxon>
        <taxon>Gammaproteobacteria</taxon>
        <taxon>Pseudomonadales</taxon>
        <taxon>Pseudomonadaceae</taxon>
        <taxon>Atopomonas</taxon>
    </lineage>
</organism>
<sequence length="119" mass="13367">MKPLVIASALLVITPTFAQDGTNSFATFAQCAGLMESEHIGRNYSNYSSKEIYDLISTLEESALITDKSKTIFDFYQIKNEGHQFYEENQKNTHTIHSAMFNCLIILNDAINLVHGQSN</sequence>
<dbReference type="Proteomes" id="UP000185766">
    <property type="component" value="Unassembled WGS sequence"/>
</dbReference>
<feature type="chain" id="PRO_5010292926" evidence="1">
    <location>
        <begin position="19"/>
        <end position="119"/>
    </location>
</feature>
<evidence type="ECO:0000256" key="1">
    <source>
        <dbReference type="SAM" id="SignalP"/>
    </source>
</evidence>
<keyword evidence="1" id="KW-0732">Signal</keyword>
<name>A0A1H7KLT8_9GAMM</name>
<evidence type="ECO:0000313" key="2">
    <source>
        <dbReference type="EMBL" id="SEK87486.1"/>
    </source>
</evidence>
<proteinExistence type="predicted"/>
<accession>A0A1H7KLT8</accession>
<keyword evidence="3" id="KW-1185">Reference proteome</keyword>
<evidence type="ECO:0000313" key="3">
    <source>
        <dbReference type="Proteomes" id="UP000185766"/>
    </source>
</evidence>
<protein>
    <submittedName>
        <fullName evidence="2">Uncharacterized protein</fullName>
    </submittedName>
</protein>
<dbReference type="EMBL" id="FOAS01000006">
    <property type="protein sequence ID" value="SEK87486.1"/>
    <property type="molecule type" value="Genomic_DNA"/>
</dbReference>
<reference evidence="2 3" key="1">
    <citation type="submission" date="2016-10" db="EMBL/GenBank/DDBJ databases">
        <authorList>
            <person name="de Groot N.N."/>
        </authorList>
    </citation>
    <scope>NUCLEOTIDE SEQUENCE [LARGE SCALE GENOMIC DNA]</scope>
    <source>
        <strain evidence="2 3">JCM 19513</strain>
    </source>
</reference>
<dbReference type="RefSeq" id="WP_074866703.1">
    <property type="nucleotide sequence ID" value="NZ_FOAS01000006.1"/>
</dbReference>
<gene>
    <name evidence="2" type="ORF">SAMN05216214_1069</name>
</gene>
<feature type="signal peptide" evidence="1">
    <location>
        <begin position="1"/>
        <end position="18"/>
    </location>
</feature>
<dbReference type="AlphaFoldDB" id="A0A1H7KLT8"/>